<dbReference type="EMBL" id="JAUGQQ010000009">
    <property type="protein sequence ID" value="MDN3725122.1"/>
    <property type="molecule type" value="Genomic_DNA"/>
</dbReference>
<keyword evidence="1" id="KW-0067">ATP-binding</keyword>
<dbReference type="Gene3D" id="3.30.565.10">
    <property type="entry name" value="Histidine kinase-like ATPase, C-terminal domain"/>
    <property type="match status" value="1"/>
</dbReference>
<sequence length="677" mass="79022">MAKTTTDKIGIDLKGRVNRLKLAERNMLLPLFEAIINSIHAIEDTKSPKGEINIKLIRSSQSSIEFEIGRLTPEIIGFEIEDNGIGFNEENYESFKREYSTHKAERGGLGIGRFMWLKAFYNVTIESIYYEGLKPQKRSFSFNLRTTDGIEHPVVNKLEGNPKKKTIITLNGYKDPYRSKCPKRIDTIANRIVEHCLIYFLNENCPNINLLDGSDKINLNNYFDKITRGNRFSEKFNVGTNDFKITLLKWFEHEELTFHRISLSANHREVENFNINKVLPDVSGKIKDSTTAQNYLIVGYIEGKYFDDNINDERTEIRFSKNGILDEELIAESDLYKELIPVIKKHFSEEVEKFKAEKLERISDFIAEKAPQYRILNKYVESFDDVVVTENTSEQELDLKLYRLLQDVEFGTRRDVNSVLTDDARDENADVLKQKYLKIFEELTDLNKSKLSQYVVHRKYILELFEKSLGLNVQGKYELEDTVHSIIYPTKTTSNEIDYNNQNLWILDERLSFHTFLSSDRALNTIEDFEGDPKDRPDLMIFNNPISYIEGDEAPFNSVVLVEFKRPMRKGYNEYVDNPIVQLYDYVRKIRNGKKLTADGRTYDINEYTRFYCYLICDINEKIIEYSENAQLEKTYDGLGYYGYNKSLKCVIDVMPFNQVLSNAKKRNKVLFNKLGI</sequence>
<dbReference type="GO" id="GO:0005524">
    <property type="term" value="F:ATP binding"/>
    <property type="evidence" value="ECO:0007669"/>
    <property type="project" value="UniProtKB-KW"/>
</dbReference>
<dbReference type="SUPFAM" id="SSF55874">
    <property type="entry name" value="ATPase domain of HSP90 chaperone/DNA topoisomerase II/histidine kinase"/>
    <property type="match status" value="1"/>
</dbReference>
<protein>
    <submittedName>
        <fullName evidence="1">ATP-binding protein</fullName>
    </submittedName>
</protein>
<evidence type="ECO:0000313" key="2">
    <source>
        <dbReference type="Proteomes" id="UP001244787"/>
    </source>
</evidence>
<evidence type="ECO:0000313" key="1">
    <source>
        <dbReference type="EMBL" id="MDN3725122.1"/>
    </source>
</evidence>
<name>A0ABT8DPY1_9FLAO</name>
<dbReference type="RefSeq" id="WP_290255212.1">
    <property type="nucleotide sequence ID" value="NZ_JAUGQQ010000009.1"/>
</dbReference>
<comment type="caution">
    <text evidence="1">The sequence shown here is derived from an EMBL/GenBank/DDBJ whole genome shotgun (WGS) entry which is preliminary data.</text>
</comment>
<dbReference type="InterPro" id="IPR036890">
    <property type="entry name" value="HATPase_C_sf"/>
</dbReference>
<gene>
    <name evidence="1" type="ORF">QRD02_12065</name>
</gene>
<keyword evidence="1" id="KW-0547">Nucleotide-binding</keyword>
<accession>A0ABT8DPY1</accession>
<dbReference type="Proteomes" id="UP001244787">
    <property type="component" value="Unassembled WGS sequence"/>
</dbReference>
<proteinExistence type="predicted"/>
<keyword evidence="2" id="KW-1185">Reference proteome</keyword>
<reference evidence="1 2" key="1">
    <citation type="submission" date="2023-06" db="EMBL/GenBank/DDBJ databases">
        <authorList>
            <person name="Ye Y.-Q."/>
            <person name="Du Z.-J."/>
        </authorList>
    </citation>
    <scope>NUCLEOTIDE SEQUENCE [LARGE SCALE GENOMIC DNA]</scope>
    <source>
        <strain evidence="1 2">SDUM287046</strain>
    </source>
</reference>
<organism evidence="1 2">
    <name type="scientific">Aequorivita aurantiaca</name>
    <dbReference type="NCBI Taxonomy" id="3053356"/>
    <lineage>
        <taxon>Bacteria</taxon>
        <taxon>Pseudomonadati</taxon>
        <taxon>Bacteroidota</taxon>
        <taxon>Flavobacteriia</taxon>
        <taxon>Flavobacteriales</taxon>
        <taxon>Flavobacteriaceae</taxon>
        <taxon>Aequorivita</taxon>
    </lineage>
</organism>